<keyword evidence="1" id="KW-1133">Transmembrane helix</keyword>
<dbReference type="AlphaFoldDB" id="A0A0D6H3Q3"/>
<feature type="transmembrane region" description="Helical" evidence="1">
    <location>
        <begin position="6"/>
        <end position="26"/>
    </location>
</feature>
<protein>
    <submittedName>
        <fullName evidence="2">Sodium:glutamate symporter</fullName>
    </submittedName>
</protein>
<feature type="transmembrane region" description="Helical" evidence="1">
    <location>
        <begin position="257"/>
        <end position="280"/>
    </location>
</feature>
<keyword evidence="1" id="KW-0472">Membrane</keyword>
<comment type="caution">
    <text evidence="2">The sequence shown here is derived from an EMBL/GenBank/DDBJ whole genome shotgun (WGS) entry which is preliminary data.</text>
</comment>
<feature type="transmembrane region" description="Helical" evidence="1">
    <location>
        <begin position="132"/>
        <end position="152"/>
    </location>
</feature>
<feature type="transmembrane region" description="Helical" evidence="1">
    <location>
        <begin position="384"/>
        <end position="406"/>
    </location>
</feature>
<sequence>MNAYTPFDAVMDIGFISALMIVGVVLRRFVPWFRSLLIPAPITAGLLGLALGPEVLGWLPFSDKLGTYSTILIAIVFASMPFSMTFSAQNIKGARTMWAFSTSMFMGQWGIFILLGLFLFTPVWGTEEWFGMMLPVGFVGGFGTAAAVGGALDTVGASAAASLGFTSATVGTLAAIVGGILFANWGIRNKKTASLPDKLPWELLAGYIEEHRRPSIGKATTNPSAIEPLALHFGAIIVTVMLAYLGQQQITSMFPNVSIPLFALSFVVGIFMVLGLKLIGKPNYLDKDTMSTISGGSTDFLIAFGIASIVPAAVASYWVPLLVMFVLGIIYCFGFFCLASKFFEEGWLERGIFGWGWATAAVATGIALLKIVDPKLKSGTLNEYGVAYVGFAPFEIGMTILAPIAVVSGFTLGLGVAATAIFAVILVVATVHGMRANSAIKHQME</sequence>
<feature type="transmembrane region" description="Helical" evidence="1">
    <location>
        <begin position="300"/>
        <end position="318"/>
    </location>
</feature>
<feature type="transmembrane region" description="Helical" evidence="1">
    <location>
        <begin position="412"/>
        <end position="434"/>
    </location>
</feature>
<evidence type="ECO:0000256" key="1">
    <source>
        <dbReference type="SAM" id="Phobius"/>
    </source>
</evidence>
<feature type="transmembrane region" description="Helical" evidence="1">
    <location>
        <begin position="355"/>
        <end position="372"/>
    </location>
</feature>
<gene>
    <name evidence="2" type="ORF">CIP107547_02312</name>
</gene>
<dbReference type="InterPro" id="IPR004445">
    <property type="entry name" value="GltS"/>
</dbReference>
<feature type="transmembrane region" description="Helical" evidence="1">
    <location>
        <begin position="164"/>
        <end position="187"/>
    </location>
</feature>
<organism evidence="2 3">
    <name type="scientific">Corynebacterium diphtheriae</name>
    <dbReference type="NCBI Taxonomy" id="1717"/>
    <lineage>
        <taxon>Bacteria</taxon>
        <taxon>Bacillati</taxon>
        <taxon>Actinomycetota</taxon>
        <taxon>Actinomycetes</taxon>
        <taxon>Mycobacteriales</taxon>
        <taxon>Corynebacteriaceae</taxon>
        <taxon>Corynebacterium</taxon>
    </lineage>
</organism>
<dbReference type="OMA" id="LAWGQYV"/>
<dbReference type="PANTHER" id="PTHR36178">
    <property type="entry name" value="SLR0625 PROTEIN"/>
    <property type="match status" value="1"/>
</dbReference>
<name>A0A0D6H3Q3_CORDP</name>
<dbReference type="GO" id="GO:0015813">
    <property type="term" value="P:L-glutamate transmembrane transport"/>
    <property type="evidence" value="ECO:0007669"/>
    <property type="project" value="InterPro"/>
</dbReference>
<keyword evidence="1" id="KW-0812">Transmembrane</keyword>
<reference evidence="2 3" key="1">
    <citation type="submission" date="2020-02" db="EMBL/GenBank/DDBJ databases">
        <authorList>
            <person name="Brisse S."/>
        </authorList>
    </citation>
    <scope>NUCLEOTIDE SEQUENCE [LARGE SCALE GENOMIC DNA]</scope>
    <source>
        <strain evidence="2">CIP107547</strain>
    </source>
</reference>
<proteinExistence type="predicted"/>
<dbReference type="KEGG" id="cdip:ERS451417_02133"/>
<dbReference type="Proteomes" id="UP000480222">
    <property type="component" value="Unassembled WGS sequence"/>
</dbReference>
<dbReference type="RefSeq" id="WP_014302440.1">
    <property type="nucleotide sequence ID" value="NZ_CAJDXI010000021.1"/>
</dbReference>
<feature type="transmembrane region" description="Helical" evidence="1">
    <location>
        <begin position="229"/>
        <end position="245"/>
    </location>
</feature>
<dbReference type="GeneID" id="29422397"/>
<dbReference type="GO" id="GO:0015501">
    <property type="term" value="F:glutamate:sodium symporter activity"/>
    <property type="evidence" value="ECO:0007669"/>
    <property type="project" value="InterPro"/>
</dbReference>
<feature type="transmembrane region" description="Helical" evidence="1">
    <location>
        <begin position="38"/>
        <end position="59"/>
    </location>
</feature>
<feature type="transmembrane region" description="Helical" evidence="1">
    <location>
        <begin position="325"/>
        <end position="343"/>
    </location>
</feature>
<evidence type="ECO:0000313" key="3">
    <source>
        <dbReference type="Proteomes" id="UP000480222"/>
    </source>
</evidence>
<evidence type="ECO:0000313" key="2">
    <source>
        <dbReference type="EMBL" id="CAB0621856.1"/>
    </source>
</evidence>
<accession>A0A0D6H3Q3</accession>
<feature type="transmembrane region" description="Helical" evidence="1">
    <location>
        <begin position="98"/>
        <end position="120"/>
    </location>
</feature>
<dbReference type="GO" id="GO:0016020">
    <property type="term" value="C:membrane"/>
    <property type="evidence" value="ECO:0007669"/>
    <property type="project" value="InterPro"/>
</dbReference>
<dbReference type="EMBL" id="CADDAV010000031">
    <property type="protein sequence ID" value="CAB0621856.1"/>
    <property type="molecule type" value="Genomic_DNA"/>
</dbReference>
<feature type="transmembrane region" description="Helical" evidence="1">
    <location>
        <begin position="65"/>
        <end position="86"/>
    </location>
</feature>
<dbReference type="PANTHER" id="PTHR36178:SF1">
    <property type="entry name" value="SODIUM_GLUTAMATE SYMPORTER"/>
    <property type="match status" value="1"/>
</dbReference>